<dbReference type="GO" id="GO:0004806">
    <property type="term" value="F:triacylglycerol lipase activity"/>
    <property type="evidence" value="ECO:0007669"/>
    <property type="project" value="UniProtKB-EC"/>
</dbReference>
<dbReference type="PANTHER" id="PTHR11440">
    <property type="entry name" value="LECITHIN-CHOLESTEROL ACYLTRANSFERASE-RELATED"/>
    <property type="match status" value="1"/>
</dbReference>
<dbReference type="Pfam" id="PF02450">
    <property type="entry name" value="LCAT"/>
    <property type="match status" value="1"/>
</dbReference>
<keyword evidence="2" id="KW-0472">Membrane</keyword>
<feature type="compositionally biased region" description="Polar residues" evidence="1">
    <location>
        <begin position="192"/>
        <end position="207"/>
    </location>
</feature>
<feature type="region of interest" description="Disordered" evidence="1">
    <location>
        <begin position="188"/>
        <end position="257"/>
    </location>
</feature>
<dbReference type="InterPro" id="IPR003386">
    <property type="entry name" value="LACT/PDAT_acylTrfase"/>
</dbReference>
<reference evidence="3 4" key="1">
    <citation type="journal article" date="2022" name="bioRxiv">
        <title>Genomics of Preaxostyla Flagellates Illuminates Evolutionary Transitions and the Path Towards Mitochondrial Loss.</title>
        <authorList>
            <person name="Novak L.V.F."/>
            <person name="Treitli S.C."/>
            <person name="Pyrih J."/>
            <person name="Halakuc P."/>
            <person name="Pipaliya S.V."/>
            <person name="Vacek V."/>
            <person name="Brzon O."/>
            <person name="Soukal P."/>
            <person name="Eme L."/>
            <person name="Dacks J.B."/>
            <person name="Karnkowska A."/>
            <person name="Elias M."/>
            <person name="Hampl V."/>
        </authorList>
    </citation>
    <scope>NUCLEOTIDE SEQUENCE [LARGE SCALE GENOMIC DNA]</scope>
    <source>
        <strain evidence="3">NAU3</strain>
        <tissue evidence="3">Gut</tissue>
    </source>
</reference>
<dbReference type="EC" id="3.1.1.3" evidence="3"/>
<keyword evidence="2" id="KW-1133">Transmembrane helix</keyword>
<keyword evidence="4" id="KW-1185">Reference proteome</keyword>
<proteinExistence type="predicted"/>
<name>A0ABQ9X7U2_9EUKA</name>
<evidence type="ECO:0000313" key="4">
    <source>
        <dbReference type="Proteomes" id="UP001281761"/>
    </source>
</evidence>
<dbReference type="EMBL" id="JARBJD010000185">
    <property type="protein sequence ID" value="KAK2948066.1"/>
    <property type="molecule type" value="Genomic_DNA"/>
</dbReference>
<dbReference type="Proteomes" id="UP001281761">
    <property type="component" value="Unassembled WGS sequence"/>
</dbReference>
<organism evidence="3 4">
    <name type="scientific">Blattamonas nauphoetae</name>
    <dbReference type="NCBI Taxonomy" id="2049346"/>
    <lineage>
        <taxon>Eukaryota</taxon>
        <taxon>Metamonada</taxon>
        <taxon>Preaxostyla</taxon>
        <taxon>Oxymonadida</taxon>
        <taxon>Blattamonas</taxon>
    </lineage>
</organism>
<feature type="transmembrane region" description="Helical" evidence="2">
    <location>
        <begin position="431"/>
        <end position="450"/>
    </location>
</feature>
<comment type="caution">
    <text evidence="3">The sequence shown here is derived from an EMBL/GenBank/DDBJ whole genome shotgun (WGS) entry which is preliminary data.</text>
</comment>
<evidence type="ECO:0000313" key="3">
    <source>
        <dbReference type="EMBL" id="KAK2948066.1"/>
    </source>
</evidence>
<gene>
    <name evidence="3" type="ORF">BLNAU_17013</name>
</gene>
<evidence type="ECO:0000256" key="2">
    <source>
        <dbReference type="SAM" id="Phobius"/>
    </source>
</evidence>
<sequence length="476" mass="54022">MFLSHSKTYPIILCHGVTRFDIVQATLFNSDKHIGWDGWAYFVNIRPLLIANGFNVEIASLYFCAGADKQAITLKRTVEETLKKYDTDKVHLIAHSFGGIVSRHMLWNYRHLNFHKHIASLTTFSTPHLGGASGMAVVKNTPIGLTYQLYCWWHNIKIPDYPKWKGPTRTQPQSLPLQPVQIAEIVSEGKKSSTQPLSAVTDGQSSISPLSKKRKTKSTTKSPSHKQQLSQAISKTDKPSPPTSTPQNTQKYPSNWNTINGIKYPPSKPNRNFYFLGIDVTGCVDCIHPHCEAFNSQVESFEASCGVRFRTIASTTGRRSIFSPFYSTLYQLEGPNDGMISVESAKWKPEYFIEPVLDFSHNEQHGMMMPFKRFVYGERSSMRTFRVHSHWMKLCLSLADVFPLSSEEEKRLEKQRTILKAKEKKEFNRQFLFIVLLVVVLIAVLVILILGPNRITLSSFAQDSFSTVVPNETHET</sequence>
<accession>A0ABQ9X7U2</accession>
<keyword evidence="3" id="KW-0378">Hydrolase</keyword>
<dbReference type="SUPFAM" id="SSF53474">
    <property type="entry name" value="alpha/beta-Hydrolases"/>
    <property type="match status" value="1"/>
</dbReference>
<feature type="compositionally biased region" description="Polar residues" evidence="1">
    <location>
        <begin position="247"/>
        <end position="257"/>
    </location>
</feature>
<dbReference type="InterPro" id="IPR029058">
    <property type="entry name" value="AB_hydrolase_fold"/>
</dbReference>
<dbReference type="Gene3D" id="3.40.50.1820">
    <property type="entry name" value="alpha/beta hydrolase"/>
    <property type="match status" value="1"/>
</dbReference>
<keyword evidence="2" id="KW-0812">Transmembrane</keyword>
<evidence type="ECO:0000256" key="1">
    <source>
        <dbReference type="SAM" id="MobiDB-lite"/>
    </source>
</evidence>
<protein>
    <submittedName>
        <fullName evidence="3">Triacylglycerol lipase</fullName>
        <ecNumber evidence="3">3.1.1.3</ecNumber>
    </submittedName>
</protein>